<evidence type="ECO:0000313" key="9">
    <source>
        <dbReference type="Proteomes" id="UP000198870"/>
    </source>
</evidence>
<keyword evidence="6" id="KW-0411">Iron-sulfur</keyword>
<dbReference type="Proteomes" id="UP000198870">
    <property type="component" value="Unassembled WGS sequence"/>
</dbReference>
<dbReference type="PANTHER" id="PTHR43551:SF1">
    <property type="entry name" value="HETERODISULFIDE REDUCTASE"/>
    <property type="match status" value="1"/>
</dbReference>
<dbReference type="Gene3D" id="1.10.1060.10">
    <property type="entry name" value="Alpha-helical ferredoxin"/>
    <property type="match status" value="1"/>
</dbReference>
<dbReference type="SUPFAM" id="SSF46548">
    <property type="entry name" value="alpha-helical ferredoxin"/>
    <property type="match status" value="1"/>
</dbReference>
<keyword evidence="5" id="KW-0408">Iron</keyword>
<dbReference type="Pfam" id="PF13183">
    <property type="entry name" value="Fer4_8"/>
    <property type="match status" value="1"/>
</dbReference>
<evidence type="ECO:0000256" key="3">
    <source>
        <dbReference type="ARBA" id="ARBA00022723"/>
    </source>
</evidence>
<evidence type="ECO:0000259" key="7">
    <source>
        <dbReference type="PROSITE" id="PS51379"/>
    </source>
</evidence>
<protein>
    <submittedName>
        <fullName evidence="8">4Fe-4S dicluster domain-containing protein</fullName>
    </submittedName>
</protein>
<dbReference type="InterPro" id="IPR017900">
    <property type="entry name" value="4Fe4S_Fe_S_CS"/>
</dbReference>
<evidence type="ECO:0000256" key="4">
    <source>
        <dbReference type="ARBA" id="ARBA00022982"/>
    </source>
</evidence>
<dbReference type="PROSITE" id="PS51379">
    <property type="entry name" value="4FE4S_FER_2"/>
    <property type="match status" value="1"/>
</dbReference>
<reference evidence="8 9" key="1">
    <citation type="submission" date="2016-10" db="EMBL/GenBank/DDBJ databases">
        <authorList>
            <person name="de Groot N.N."/>
        </authorList>
    </citation>
    <scope>NUCLEOTIDE SEQUENCE [LARGE SCALE GENOMIC DNA]</scope>
    <source>
        <strain evidence="8 9">AA1</strain>
    </source>
</reference>
<dbReference type="STRING" id="419481.SAMN05216233_11653"/>
<keyword evidence="4" id="KW-0249">Electron transport</keyword>
<organism evidence="8 9">
    <name type="scientific">Desulfoluna spongiiphila</name>
    <dbReference type="NCBI Taxonomy" id="419481"/>
    <lineage>
        <taxon>Bacteria</taxon>
        <taxon>Pseudomonadati</taxon>
        <taxon>Thermodesulfobacteriota</taxon>
        <taxon>Desulfobacteria</taxon>
        <taxon>Desulfobacterales</taxon>
        <taxon>Desulfolunaceae</taxon>
        <taxon>Desulfoluna</taxon>
    </lineage>
</organism>
<dbReference type="PROSITE" id="PS00198">
    <property type="entry name" value="4FE4S_FER_1"/>
    <property type="match status" value="1"/>
</dbReference>
<sequence length="245" mass="27626">MSEKPVKLTGGSKSPFKDMVMKLLPKGGNLNSCLTCGVCASGCPATGLDDMDPRKFLRMAALGMDEEIKKSRWPWFCTMCMRCVHACPMEINIPQLVFNARRLRPREEMPKGILGSCDMALAKPTNSAMGCTQEDFAFVVEDILDEIKEEYPIWEERNLQAPIDKKGAEYFINQNSREPMIEPEEMGPLWKILNLAGVDWTYGSTGWAAENYCMFMADDEGWKELTARSAMQCEELGCKTFLNTE</sequence>
<evidence type="ECO:0000256" key="5">
    <source>
        <dbReference type="ARBA" id="ARBA00023004"/>
    </source>
</evidence>
<dbReference type="EMBL" id="FMUX01000016">
    <property type="protein sequence ID" value="SCY68343.1"/>
    <property type="molecule type" value="Genomic_DNA"/>
</dbReference>
<accession>A0A1G5HX37</accession>
<keyword evidence="3" id="KW-0479">Metal-binding</keyword>
<evidence type="ECO:0000256" key="2">
    <source>
        <dbReference type="ARBA" id="ARBA00022485"/>
    </source>
</evidence>
<dbReference type="GO" id="GO:0046872">
    <property type="term" value="F:metal ion binding"/>
    <property type="evidence" value="ECO:0007669"/>
    <property type="project" value="UniProtKB-KW"/>
</dbReference>
<dbReference type="GO" id="GO:0051539">
    <property type="term" value="F:4 iron, 4 sulfur cluster binding"/>
    <property type="evidence" value="ECO:0007669"/>
    <property type="project" value="UniProtKB-KW"/>
</dbReference>
<evidence type="ECO:0000256" key="6">
    <source>
        <dbReference type="ARBA" id="ARBA00023014"/>
    </source>
</evidence>
<dbReference type="AlphaFoldDB" id="A0A1G5HX37"/>
<keyword evidence="2" id="KW-0004">4Fe-4S</keyword>
<keyword evidence="9" id="KW-1185">Reference proteome</keyword>
<gene>
    <name evidence="8" type="ORF">SAMN05216233_11653</name>
</gene>
<evidence type="ECO:0000313" key="8">
    <source>
        <dbReference type="EMBL" id="SCY68343.1"/>
    </source>
</evidence>
<name>A0A1G5HX37_9BACT</name>
<feature type="domain" description="4Fe-4S ferredoxin-type" evidence="7">
    <location>
        <begin position="23"/>
        <end position="54"/>
    </location>
</feature>
<proteinExistence type="predicted"/>
<keyword evidence="1" id="KW-0813">Transport</keyword>
<evidence type="ECO:0000256" key="1">
    <source>
        <dbReference type="ARBA" id="ARBA00022448"/>
    </source>
</evidence>
<dbReference type="PANTHER" id="PTHR43551">
    <property type="entry name" value="FUMARATE REDUCTASE IRON-SULFUR SUBUNIT"/>
    <property type="match status" value="1"/>
</dbReference>
<dbReference type="InterPro" id="IPR017896">
    <property type="entry name" value="4Fe4S_Fe-S-bd"/>
</dbReference>
<dbReference type="InterPro" id="IPR009051">
    <property type="entry name" value="Helical_ferredxn"/>
</dbReference>